<organism evidence="1 2">
    <name type="scientific">Polypterus senegalus</name>
    <name type="common">Senegal bichir</name>
    <dbReference type="NCBI Taxonomy" id="55291"/>
    <lineage>
        <taxon>Eukaryota</taxon>
        <taxon>Metazoa</taxon>
        <taxon>Chordata</taxon>
        <taxon>Craniata</taxon>
        <taxon>Vertebrata</taxon>
        <taxon>Euteleostomi</taxon>
        <taxon>Actinopterygii</taxon>
        <taxon>Polypteriformes</taxon>
        <taxon>Polypteridae</taxon>
        <taxon>Polypterus</taxon>
    </lineage>
</organism>
<accession>A0A8X7X8U7</accession>
<proteinExistence type="predicted"/>
<dbReference type="PANTHER" id="PTHR31025:SF19">
    <property type="entry name" value="SI:CH73-42K18.1-RELATED"/>
    <property type="match status" value="1"/>
</dbReference>
<keyword evidence="2" id="KW-1185">Reference proteome</keyword>
<evidence type="ECO:0000313" key="2">
    <source>
        <dbReference type="Proteomes" id="UP000886611"/>
    </source>
</evidence>
<feature type="non-terminal residue" evidence="1">
    <location>
        <position position="1"/>
    </location>
</feature>
<dbReference type="PANTHER" id="PTHR31025">
    <property type="entry name" value="SI:CH211-196P9.1-RELATED"/>
    <property type="match status" value="1"/>
</dbReference>
<sequence>MKMEILDKLAELMYSFKAYPTDKEFEGVARELVSKHPCLSEPGPEKGWQAWKMSLKHKMGNYRQKLRSAGCFEVTVNQKKKKGVKKPKHAEINFLPDHPPGINEEVLECERRAMVDELKKKNFNMTLLNEKMDITFSMRRQEIVQEQPLVSLVKEKWPGLFLQHQVYGEFKRITGIDLYKTFLFALETYANGLIRLFRTKGGDEIGTLLERLDQQVIIKFWLVSASHLKK</sequence>
<protein>
    <submittedName>
        <fullName evidence="1">SAMD3 protein</fullName>
    </submittedName>
</protein>
<evidence type="ECO:0000313" key="1">
    <source>
        <dbReference type="EMBL" id="KAG2463566.1"/>
    </source>
</evidence>
<dbReference type="Proteomes" id="UP000886611">
    <property type="component" value="Unassembled WGS sequence"/>
</dbReference>
<dbReference type="AlphaFoldDB" id="A0A8X7X8U7"/>
<dbReference type="EMBL" id="JAATIS010003638">
    <property type="protein sequence ID" value="KAG2463566.1"/>
    <property type="molecule type" value="Genomic_DNA"/>
</dbReference>
<comment type="caution">
    <text evidence="1">The sequence shown here is derived from an EMBL/GenBank/DDBJ whole genome shotgun (WGS) entry which is preliminary data.</text>
</comment>
<feature type="non-terminal residue" evidence="1">
    <location>
        <position position="230"/>
    </location>
</feature>
<name>A0A8X7X8U7_POLSE</name>
<gene>
    <name evidence="1" type="primary">Samd3</name>
    <name evidence="1" type="ORF">GTO96_0002499</name>
</gene>
<reference evidence="1 2" key="1">
    <citation type="journal article" date="2021" name="Cell">
        <title>Tracing the genetic footprints of vertebrate landing in non-teleost ray-finned fishes.</title>
        <authorList>
            <person name="Bi X."/>
            <person name="Wang K."/>
            <person name="Yang L."/>
            <person name="Pan H."/>
            <person name="Jiang H."/>
            <person name="Wei Q."/>
            <person name="Fang M."/>
            <person name="Yu H."/>
            <person name="Zhu C."/>
            <person name="Cai Y."/>
            <person name="He Y."/>
            <person name="Gan X."/>
            <person name="Zeng H."/>
            <person name="Yu D."/>
            <person name="Zhu Y."/>
            <person name="Jiang H."/>
            <person name="Qiu Q."/>
            <person name="Yang H."/>
            <person name="Zhang Y.E."/>
            <person name="Wang W."/>
            <person name="Zhu M."/>
            <person name="He S."/>
            <person name="Zhang G."/>
        </authorList>
    </citation>
    <scope>NUCLEOTIDE SEQUENCE [LARGE SCALE GENOMIC DNA]</scope>
    <source>
        <strain evidence="1">Bchr_013</strain>
    </source>
</reference>